<keyword evidence="3" id="KW-1185">Reference proteome</keyword>
<reference evidence="2 3" key="1">
    <citation type="submission" date="2018-10" db="EMBL/GenBank/DDBJ databases">
        <title>Effects of UV and annual dynamics of microbial communities in freshwater RAS systems.</title>
        <authorList>
            <person name="Bekkelund A.K."/>
            <person name="Hansen B.R."/>
            <person name="Stokken H."/>
            <person name="Eriksen B.F."/>
            <person name="Kashulin N.A."/>
        </authorList>
    </citation>
    <scope>NUCLEOTIDE SEQUENCE [LARGE SCALE GENOMIC DNA]</scope>
    <source>
        <strain evidence="2 3">BHSEK</strain>
    </source>
</reference>
<feature type="chain" id="PRO_5018082244" description="DUF3613 domain-containing protein" evidence="1">
    <location>
        <begin position="35"/>
        <end position="140"/>
    </location>
</feature>
<keyword evidence="1" id="KW-0732">Signal</keyword>
<proteinExistence type="predicted"/>
<name>A0A3G2E9M5_9BURK</name>
<protein>
    <recommendedName>
        <fullName evidence="4">DUF3613 domain-containing protein</fullName>
    </recommendedName>
</protein>
<accession>A0A3G2E9M5</accession>
<gene>
    <name evidence="2" type="ORF">D9M09_14040</name>
</gene>
<sequence>MEILQTWHVWMMTMKIACKLVTAVWLCAAVQAGAQALETTPGAGAAPPLTQSMIRDAVRAVLAEEAQARDALPQPAMQQVTIRADRKYEQFSAAFAEAKVPDCLHADGLKRQPTSIGPIGIGGVYALPFVAIAKLRGKCN</sequence>
<dbReference type="Proteomes" id="UP000279594">
    <property type="component" value="Chromosome"/>
</dbReference>
<evidence type="ECO:0008006" key="4">
    <source>
        <dbReference type="Google" id="ProtNLM"/>
    </source>
</evidence>
<dbReference type="EMBL" id="CP033019">
    <property type="protein sequence ID" value="AYM76797.1"/>
    <property type="molecule type" value="Genomic_DNA"/>
</dbReference>
<feature type="signal peptide" evidence="1">
    <location>
        <begin position="1"/>
        <end position="34"/>
    </location>
</feature>
<dbReference type="AlphaFoldDB" id="A0A3G2E9M5"/>
<evidence type="ECO:0000313" key="3">
    <source>
        <dbReference type="Proteomes" id="UP000279594"/>
    </source>
</evidence>
<organism evidence="2 3">
    <name type="scientific">Janthinobacterium agaricidamnosum</name>
    <dbReference type="NCBI Taxonomy" id="55508"/>
    <lineage>
        <taxon>Bacteria</taxon>
        <taxon>Pseudomonadati</taxon>
        <taxon>Pseudomonadota</taxon>
        <taxon>Betaproteobacteria</taxon>
        <taxon>Burkholderiales</taxon>
        <taxon>Oxalobacteraceae</taxon>
        <taxon>Janthinobacterium</taxon>
    </lineage>
</organism>
<evidence type="ECO:0000256" key="1">
    <source>
        <dbReference type="SAM" id="SignalP"/>
    </source>
</evidence>
<evidence type="ECO:0000313" key="2">
    <source>
        <dbReference type="EMBL" id="AYM76797.1"/>
    </source>
</evidence>